<protein>
    <submittedName>
        <fullName evidence="6">LysR family transcriptional regulator</fullName>
    </submittedName>
</protein>
<dbReference type="PANTHER" id="PTHR30537">
    <property type="entry name" value="HTH-TYPE TRANSCRIPTIONAL REGULATOR"/>
    <property type="match status" value="1"/>
</dbReference>
<reference evidence="6" key="1">
    <citation type="submission" date="2023-07" db="EMBL/GenBank/DDBJ databases">
        <title>Whole genome sequencing of environmental Acinetobacter calcoaceticus-baumannii complex from non-hospital environment.</title>
        <authorList>
            <person name="Wee S.K."/>
            <person name="Khoo E.Z.Y."/>
            <person name="Mohammad T.A.-H."/>
            <person name="Tan S.E.K."/>
            <person name="Yap E.P.H."/>
        </authorList>
    </citation>
    <scope>NUCLEOTIDE SEQUENCE</scope>
    <source>
        <strain evidence="6">PUMA0118</strain>
    </source>
</reference>
<evidence type="ECO:0000259" key="5">
    <source>
        <dbReference type="PROSITE" id="PS50931"/>
    </source>
</evidence>
<keyword evidence="2" id="KW-0805">Transcription regulation</keyword>
<dbReference type="InterPro" id="IPR036388">
    <property type="entry name" value="WH-like_DNA-bd_sf"/>
</dbReference>
<keyword evidence="7" id="KW-1185">Reference proteome</keyword>
<proteinExistence type="inferred from homology"/>
<dbReference type="RefSeq" id="WP_304457384.1">
    <property type="nucleotide sequence ID" value="NZ_JAUPID010000048.1"/>
</dbReference>
<dbReference type="SUPFAM" id="SSF46785">
    <property type="entry name" value="Winged helix' DNA-binding domain"/>
    <property type="match status" value="1"/>
</dbReference>
<evidence type="ECO:0000313" key="7">
    <source>
        <dbReference type="Proteomes" id="UP001175780"/>
    </source>
</evidence>
<name>A0ABT8ZG13_9GAMM</name>
<evidence type="ECO:0000256" key="3">
    <source>
        <dbReference type="ARBA" id="ARBA00023125"/>
    </source>
</evidence>
<keyword evidence="3" id="KW-0238">DNA-binding</keyword>
<evidence type="ECO:0000313" key="6">
    <source>
        <dbReference type="EMBL" id="MDO7363495.1"/>
    </source>
</evidence>
<dbReference type="Pfam" id="PF03466">
    <property type="entry name" value="LysR_substrate"/>
    <property type="match status" value="1"/>
</dbReference>
<feature type="domain" description="HTH lysR-type" evidence="5">
    <location>
        <begin position="1"/>
        <end position="59"/>
    </location>
</feature>
<gene>
    <name evidence="6" type="ORF">Q5X34_17715</name>
</gene>
<accession>A0ABT8ZG13</accession>
<dbReference type="InterPro" id="IPR005119">
    <property type="entry name" value="LysR_subst-bd"/>
</dbReference>
<evidence type="ECO:0000256" key="2">
    <source>
        <dbReference type="ARBA" id="ARBA00023015"/>
    </source>
</evidence>
<organism evidence="6 7">
    <name type="scientific">Acinetobacter geminorum</name>
    <dbReference type="NCBI Taxonomy" id="2730922"/>
    <lineage>
        <taxon>Bacteria</taxon>
        <taxon>Pseudomonadati</taxon>
        <taxon>Pseudomonadota</taxon>
        <taxon>Gammaproteobacteria</taxon>
        <taxon>Moraxellales</taxon>
        <taxon>Moraxellaceae</taxon>
        <taxon>Acinetobacter</taxon>
    </lineage>
</organism>
<evidence type="ECO:0000256" key="1">
    <source>
        <dbReference type="ARBA" id="ARBA00009437"/>
    </source>
</evidence>
<dbReference type="Gene3D" id="3.40.190.290">
    <property type="match status" value="1"/>
</dbReference>
<sequence>MKDLNDLYIFSLIVEHGGLSKVEEKTGISKSKLSRRLSTLEKNLNIKLLQRDSRQVKTTAIGEQIYQYVQSMLKEAQNVYDLIDQCQEEPIGTINVSVPIGVAERQLPLIVPEFMEKYPKVAINFIVTNKKIDILKESIDICIRVGSSKEVDNNLVMRHLGYLESVLVASPEYIQRYGIPKHPDELNNHKLLSNNLDNENQIWFFENLEQKLNTSIKPFIKASSLTLLMSLAQDNQGIALLPLIRCRDLINEKKLIVILPEWKLPKGNFHIIFPPRSGALPASKVFLDFLIEKMPNLINKMQAIT</sequence>
<dbReference type="Gene3D" id="1.10.10.10">
    <property type="entry name" value="Winged helix-like DNA-binding domain superfamily/Winged helix DNA-binding domain"/>
    <property type="match status" value="1"/>
</dbReference>
<dbReference type="InterPro" id="IPR000847">
    <property type="entry name" value="LysR_HTH_N"/>
</dbReference>
<dbReference type="PANTHER" id="PTHR30537:SF31">
    <property type="entry name" value="TRANSCRIPTIONAL REGULATOR, LYSR FAMILY"/>
    <property type="match status" value="1"/>
</dbReference>
<comment type="caution">
    <text evidence="6">The sequence shown here is derived from an EMBL/GenBank/DDBJ whole genome shotgun (WGS) entry which is preliminary data.</text>
</comment>
<evidence type="ECO:0000256" key="4">
    <source>
        <dbReference type="ARBA" id="ARBA00023163"/>
    </source>
</evidence>
<dbReference type="InterPro" id="IPR058163">
    <property type="entry name" value="LysR-type_TF_proteobact-type"/>
</dbReference>
<dbReference type="Pfam" id="PF00126">
    <property type="entry name" value="HTH_1"/>
    <property type="match status" value="1"/>
</dbReference>
<dbReference type="PROSITE" id="PS50931">
    <property type="entry name" value="HTH_LYSR"/>
    <property type="match status" value="1"/>
</dbReference>
<dbReference type="InterPro" id="IPR036390">
    <property type="entry name" value="WH_DNA-bd_sf"/>
</dbReference>
<keyword evidence="4" id="KW-0804">Transcription</keyword>
<dbReference type="EMBL" id="JAUPID010000048">
    <property type="protein sequence ID" value="MDO7363495.1"/>
    <property type="molecule type" value="Genomic_DNA"/>
</dbReference>
<comment type="similarity">
    <text evidence="1">Belongs to the LysR transcriptional regulatory family.</text>
</comment>
<dbReference type="Proteomes" id="UP001175780">
    <property type="component" value="Unassembled WGS sequence"/>
</dbReference>
<dbReference type="SUPFAM" id="SSF53850">
    <property type="entry name" value="Periplasmic binding protein-like II"/>
    <property type="match status" value="1"/>
</dbReference>